<sequence>MNLIVEEDPTAYLWTVIFSFSKILEFGDTYFILLRKQKLIFLHWYHHASVVLFTWFNTARVEEAGSWFCLMNAAVHTLMYSYYLLRALRVSVPQEFMMLITISQIAQMVSGIIICAYVTVTKLQRHICNMSNLILTCAILMYLSYFVLFVDFFRKTYRQQQSSRKQRKLSTDVREEDGIQSVCEGPEISAT</sequence>
<dbReference type="GO" id="GO:0030148">
    <property type="term" value="P:sphingolipid biosynthetic process"/>
    <property type="evidence" value="ECO:0007669"/>
    <property type="project" value="TreeGrafter"/>
</dbReference>
<protein>
    <recommendedName>
        <fullName evidence="10">Elongation of very long chain fatty acids protein</fullName>
        <ecNumber evidence="10">2.3.1.199</ecNumber>
    </recommendedName>
    <alternativeName>
        <fullName evidence="10">Very-long-chain 3-oxoacyl-CoA synthase</fullName>
    </alternativeName>
</protein>
<evidence type="ECO:0000256" key="1">
    <source>
        <dbReference type="ARBA" id="ARBA00004141"/>
    </source>
</evidence>
<dbReference type="Pfam" id="PF01151">
    <property type="entry name" value="ELO"/>
    <property type="match status" value="1"/>
</dbReference>
<feature type="transmembrane region" description="Helical" evidence="10">
    <location>
        <begin position="64"/>
        <end position="85"/>
    </location>
</feature>
<dbReference type="InterPro" id="IPR030457">
    <property type="entry name" value="ELO_CS"/>
</dbReference>
<organism evidence="12">
    <name type="scientific">Darwinula stevensoni</name>
    <dbReference type="NCBI Taxonomy" id="69355"/>
    <lineage>
        <taxon>Eukaryota</taxon>
        <taxon>Metazoa</taxon>
        <taxon>Ecdysozoa</taxon>
        <taxon>Arthropoda</taxon>
        <taxon>Crustacea</taxon>
        <taxon>Oligostraca</taxon>
        <taxon>Ostracoda</taxon>
        <taxon>Podocopa</taxon>
        <taxon>Podocopida</taxon>
        <taxon>Darwinulocopina</taxon>
        <taxon>Darwinuloidea</taxon>
        <taxon>Darwinulidae</taxon>
        <taxon>Darwinula</taxon>
    </lineage>
</organism>
<feature type="non-terminal residue" evidence="12">
    <location>
        <position position="1"/>
    </location>
</feature>
<evidence type="ECO:0000256" key="11">
    <source>
        <dbReference type="SAM" id="MobiDB-lite"/>
    </source>
</evidence>
<reference evidence="12" key="1">
    <citation type="submission" date="2020-11" db="EMBL/GenBank/DDBJ databases">
        <authorList>
            <person name="Tran Van P."/>
        </authorList>
    </citation>
    <scope>NUCLEOTIDE SEQUENCE</scope>
</reference>
<keyword evidence="13" id="KW-1185">Reference proteome</keyword>
<dbReference type="OrthoDB" id="6492566at2759"/>
<keyword evidence="2 10" id="KW-0444">Lipid biosynthesis</keyword>
<evidence type="ECO:0000256" key="4">
    <source>
        <dbReference type="ARBA" id="ARBA00022692"/>
    </source>
</evidence>
<dbReference type="InterPro" id="IPR002076">
    <property type="entry name" value="ELO_fam"/>
</dbReference>
<keyword evidence="3 10" id="KW-0808">Transferase</keyword>
<proteinExistence type="inferred from homology"/>
<feature type="transmembrane region" description="Helical" evidence="10">
    <location>
        <begin position="40"/>
        <end position="58"/>
    </location>
</feature>
<keyword evidence="4 10" id="KW-0812">Transmembrane</keyword>
<name>A0A7R8XBS0_9CRUS</name>
<dbReference type="GO" id="GO:0019367">
    <property type="term" value="P:fatty acid elongation, saturated fatty acid"/>
    <property type="evidence" value="ECO:0007669"/>
    <property type="project" value="TreeGrafter"/>
</dbReference>
<evidence type="ECO:0000256" key="5">
    <source>
        <dbReference type="ARBA" id="ARBA00022832"/>
    </source>
</evidence>
<keyword evidence="7 10" id="KW-0443">Lipid metabolism</keyword>
<dbReference type="EMBL" id="CAJPEV010001282">
    <property type="protein sequence ID" value="CAG0891833.1"/>
    <property type="molecule type" value="Genomic_DNA"/>
</dbReference>
<dbReference type="GO" id="GO:0034625">
    <property type="term" value="P:fatty acid elongation, monounsaturated fatty acid"/>
    <property type="evidence" value="ECO:0007669"/>
    <property type="project" value="TreeGrafter"/>
</dbReference>
<feature type="region of interest" description="Disordered" evidence="11">
    <location>
        <begin position="164"/>
        <end position="191"/>
    </location>
</feature>
<dbReference type="EC" id="2.3.1.199" evidence="10"/>
<dbReference type="PANTHER" id="PTHR11157:SF17">
    <property type="entry name" value="ELONGATION OF VERY LONG CHAIN FATTY ACIDS PROTEIN 6"/>
    <property type="match status" value="1"/>
</dbReference>
<evidence type="ECO:0000313" key="13">
    <source>
        <dbReference type="Proteomes" id="UP000677054"/>
    </source>
</evidence>
<gene>
    <name evidence="12" type="ORF">DSTB1V02_LOCUS6784</name>
</gene>
<dbReference type="PANTHER" id="PTHR11157">
    <property type="entry name" value="FATTY ACID ACYL TRANSFERASE-RELATED"/>
    <property type="match status" value="1"/>
</dbReference>
<evidence type="ECO:0000256" key="2">
    <source>
        <dbReference type="ARBA" id="ARBA00022516"/>
    </source>
</evidence>
<comment type="subcellular location">
    <subcellularLocation>
        <location evidence="1">Membrane</location>
        <topology evidence="1">Multi-pass membrane protein</topology>
    </subcellularLocation>
</comment>
<dbReference type="GO" id="GO:0042761">
    <property type="term" value="P:very long-chain fatty acid biosynthetic process"/>
    <property type="evidence" value="ECO:0007669"/>
    <property type="project" value="TreeGrafter"/>
</dbReference>
<evidence type="ECO:0000256" key="7">
    <source>
        <dbReference type="ARBA" id="ARBA00023098"/>
    </source>
</evidence>
<dbReference type="GO" id="GO:0034626">
    <property type="term" value="P:fatty acid elongation, polyunsaturated fatty acid"/>
    <property type="evidence" value="ECO:0007669"/>
    <property type="project" value="TreeGrafter"/>
</dbReference>
<evidence type="ECO:0000313" key="12">
    <source>
        <dbReference type="EMBL" id="CAD7246942.1"/>
    </source>
</evidence>
<dbReference type="AlphaFoldDB" id="A0A7R8XBS0"/>
<evidence type="ECO:0000256" key="10">
    <source>
        <dbReference type="RuleBase" id="RU361115"/>
    </source>
</evidence>
<feature type="transmembrane region" description="Helical" evidence="10">
    <location>
        <begin position="132"/>
        <end position="153"/>
    </location>
</feature>
<evidence type="ECO:0000256" key="3">
    <source>
        <dbReference type="ARBA" id="ARBA00022679"/>
    </source>
</evidence>
<dbReference type="Proteomes" id="UP000677054">
    <property type="component" value="Unassembled WGS sequence"/>
</dbReference>
<dbReference type="PROSITE" id="PS01188">
    <property type="entry name" value="ELO"/>
    <property type="match status" value="1"/>
</dbReference>
<dbReference type="EMBL" id="LR900799">
    <property type="protein sequence ID" value="CAD7246942.1"/>
    <property type="molecule type" value="Genomic_DNA"/>
</dbReference>
<keyword evidence="8 10" id="KW-0472">Membrane</keyword>
<feature type="transmembrane region" description="Helical" evidence="10">
    <location>
        <begin position="97"/>
        <end position="120"/>
    </location>
</feature>
<feature type="transmembrane region" description="Helical" evidence="10">
    <location>
        <begin position="12"/>
        <end position="33"/>
    </location>
</feature>
<evidence type="ECO:0000256" key="6">
    <source>
        <dbReference type="ARBA" id="ARBA00022989"/>
    </source>
</evidence>
<dbReference type="GO" id="GO:0009922">
    <property type="term" value="F:fatty acid elongase activity"/>
    <property type="evidence" value="ECO:0007669"/>
    <property type="project" value="UniProtKB-EC"/>
</dbReference>
<comment type="catalytic activity">
    <reaction evidence="10">
        <text>a very-long-chain acyl-CoA + malonyl-CoA + H(+) = a very-long-chain 3-oxoacyl-CoA + CO2 + CoA</text>
        <dbReference type="Rhea" id="RHEA:32727"/>
        <dbReference type="ChEBI" id="CHEBI:15378"/>
        <dbReference type="ChEBI" id="CHEBI:16526"/>
        <dbReference type="ChEBI" id="CHEBI:57287"/>
        <dbReference type="ChEBI" id="CHEBI:57384"/>
        <dbReference type="ChEBI" id="CHEBI:90725"/>
        <dbReference type="ChEBI" id="CHEBI:90736"/>
        <dbReference type="EC" id="2.3.1.199"/>
    </reaction>
</comment>
<evidence type="ECO:0000256" key="9">
    <source>
        <dbReference type="ARBA" id="ARBA00023160"/>
    </source>
</evidence>
<comment type="similarity">
    <text evidence="10">Belongs to the ELO family.</text>
</comment>
<keyword evidence="6 10" id="KW-1133">Transmembrane helix</keyword>
<keyword evidence="9 10" id="KW-0275">Fatty acid biosynthesis</keyword>
<keyword evidence="5 10" id="KW-0276">Fatty acid metabolism</keyword>
<accession>A0A7R8XBS0</accession>
<evidence type="ECO:0000256" key="8">
    <source>
        <dbReference type="ARBA" id="ARBA00023136"/>
    </source>
</evidence>
<dbReference type="GO" id="GO:0005789">
    <property type="term" value="C:endoplasmic reticulum membrane"/>
    <property type="evidence" value="ECO:0007669"/>
    <property type="project" value="TreeGrafter"/>
</dbReference>